<dbReference type="OrthoDB" id="10437351at2759"/>
<proteinExistence type="predicted"/>
<accession>A0A0V1BTM3</accession>
<evidence type="ECO:0000313" key="1">
    <source>
        <dbReference type="EMBL" id="KRY40012.1"/>
    </source>
</evidence>
<comment type="caution">
    <text evidence="1">The sequence shown here is derived from an EMBL/GenBank/DDBJ whole genome shotgun (WGS) entry which is preliminary data.</text>
</comment>
<dbReference type="EMBL" id="JYDH01000015">
    <property type="protein sequence ID" value="KRY40012.1"/>
    <property type="molecule type" value="Genomic_DNA"/>
</dbReference>
<name>A0A0V1BTM3_TRISP</name>
<dbReference type="Proteomes" id="UP000054776">
    <property type="component" value="Unassembled WGS sequence"/>
</dbReference>
<organism evidence="1 2">
    <name type="scientific">Trichinella spiralis</name>
    <name type="common">Trichina worm</name>
    <dbReference type="NCBI Taxonomy" id="6334"/>
    <lineage>
        <taxon>Eukaryota</taxon>
        <taxon>Metazoa</taxon>
        <taxon>Ecdysozoa</taxon>
        <taxon>Nematoda</taxon>
        <taxon>Enoplea</taxon>
        <taxon>Dorylaimia</taxon>
        <taxon>Trichinellida</taxon>
        <taxon>Trichinellidae</taxon>
        <taxon>Trichinella</taxon>
    </lineage>
</organism>
<dbReference type="AlphaFoldDB" id="A0A0V1BTM3"/>
<keyword evidence="2" id="KW-1185">Reference proteome</keyword>
<dbReference type="InParanoid" id="A0A0V1BTM3"/>
<reference evidence="1 2" key="1">
    <citation type="submission" date="2015-01" db="EMBL/GenBank/DDBJ databases">
        <title>Evolution of Trichinella species and genotypes.</title>
        <authorList>
            <person name="Korhonen P.K."/>
            <person name="Edoardo P."/>
            <person name="Giuseppe L.R."/>
            <person name="Gasser R.B."/>
        </authorList>
    </citation>
    <scope>NUCLEOTIDE SEQUENCE [LARGE SCALE GENOMIC DNA]</scope>
    <source>
        <strain evidence="1">ISS3</strain>
    </source>
</reference>
<protein>
    <submittedName>
        <fullName evidence="1">Uncharacterized protein</fullName>
    </submittedName>
</protein>
<evidence type="ECO:0000313" key="2">
    <source>
        <dbReference type="Proteomes" id="UP000054776"/>
    </source>
</evidence>
<gene>
    <name evidence="1" type="ORF">T01_2489</name>
</gene>
<sequence length="79" mass="9008">MKQKCSQRFASVAVLSCTLINSTQYSKKHAYKKECSIFCLTWLVIIASPRLINGCSYSHADAQNKHLLKHEKYKLTITS</sequence>